<dbReference type="HOGENOM" id="CLU_2365414_0_0_1"/>
<evidence type="ECO:0000313" key="1">
    <source>
        <dbReference type="EMBL" id="KIJ43819.1"/>
    </source>
</evidence>
<sequence>MSLHQRFYSTTHDPFAGVTCYINEVLLIVRQLNTIGHKPADDEVTDKILISLDPSFSAIRSILSLCEPIPRVDEITAALQEYENQEKVISGDVGES</sequence>
<feature type="non-terminal residue" evidence="1">
    <location>
        <position position="96"/>
    </location>
</feature>
<dbReference type="OrthoDB" id="3229495at2759"/>
<evidence type="ECO:0000313" key="2">
    <source>
        <dbReference type="Proteomes" id="UP000054279"/>
    </source>
</evidence>
<name>A0A0C9VA26_SPHS4</name>
<dbReference type="EMBL" id="KN837120">
    <property type="protein sequence ID" value="KIJ43819.1"/>
    <property type="molecule type" value="Genomic_DNA"/>
</dbReference>
<dbReference type="AlphaFoldDB" id="A0A0C9VA26"/>
<protein>
    <submittedName>
        <fullName evidence="1">Uncharacterized protein</fullName>
    </submittedName>
</protein>
<gene>
    <name evidence="1" type="ORF">M422DRAFT_100852</name>
</gene>
<reference evidence="1 2" key="1">
    <citation type="submission" date="2014-06" db="EMBL/GenBank/DDBJ databases">
        <title>Evolutionary Origins and Diversification of the Mycorrhizal Mutualists.</title>
        <authorList>
            <consortium name="DOE Joint Genome Institute"/>
            <consortium name="Mycorrhizal Genomics Consortium"/>
            <person name="Kohler A."/>
            <person name="Kuo A."/>
            <person name="Nagy L.G."/>
            <person name="Floudas D."/>
            <person name="Copeland A."/>
            <person name="Barry K.W."/>
            <person name="Cichocki N."/>
            <person name="Veneault-Fourrey C."/>
            <person name="LaButti K."/>
            <person name="Lindquist E.A."/>
            <person name="Lipzen A."/>
            <person name="Lundell T."/>
            <person name="Morin E."/>
            <person name="Murat C."/>
            <person name="Riley R."/>
            <person name="Ohm R."/>
            <person name="Sun H."/>
            <person name="Tunlid A."/>
            <person name="Henrissat B."/>
            <person name="Grigoriev I.V."/>
            <person name="Hibbett D.S."/>
            <person name="Martin F."/>
        </authorList>
    </citation>
    <scope>NUCLEOTIDE SEQUENCE [LARGE SCALE GENOMIC DNA]</scope>
    <source>
        <strain evidence="1 2">SS14</strain>
    </source>
</reference>
<dbReference type="Pfam" id="PF14223">
    <property type="entry name" value="Retrotran_gag_2"/>
    <property type="match status" value="1"/>
</dbReference>
<dbReference type="Proteomes" id="UP000054279">
    <property type="component" value="Unassembled WGS sequence"/>
</dbReference>
<organism evidence="1 2">
    <name type="scientific">Sphaerobolus stellatus (strain SS14)</name>
    <dbReference type="NCBI Taxonomy" id="990650"/>
    <lineage>
        <taxon>Eukaryota</taxon>
        <taxon>Fungi</taxon>
        <taxon>Dikarya</taxon>
        <taxon>Basidiomycota</taxon>
        <taxon>Agaricomycotina</taxon>
        <taxon>Agaricomycetes</taxon>
        <taxon>Phallomycetidae</taxon>
        <taxon>Geastrales</taxon>
        <taxon>Sphaerobolaceae</taxon>
        <taxon>Sphaerobolus</taxon>
    </lineage>
</organism>
<proteinExistence type="predicted"/>
<accession>A0A0C9VA26</accession>
<keyword evidence="2" id="KW-1185">Reference proteome</keyword>